<name>A0AAW5YZ18_9LACO</name>
<dbReference type="RefSeq" id="WP_236158651.1">
    <property type="nucleotide sequence ID" value="NZ_BNHZ01000031.1"/>
</dbReference>
<dbReference type="Proteomes" id="UP001210502">
    <property type="component" value="Unassembled WGS sequence"/>
</dbReference>
<keyword evidence="1" id="KW-0812">Transmembrane</keyword>
<evidence type="ECO:0000313" key="2">
    <source>
        <dbReference type="EMBL" id="MDA3768358.1"/>
    </source>
</evidence>
<gene>
    <name evidence="2" type="ORF">PF586_07870</name>
</gene>
<proteinExistence type="predicted"/>
<evidence type="ECO:0000256" key="1">
    <source>
        <dbReference type="SAM" id="Phobius"/>
    </source>
</evidence>
<dbReference type="AlphaFoldDB" id="A0AAW5YZ18"/>
<comment type="caution">
    <text evidence="2">The sequence shown here is derived from an EMBL/GenBank/DDBJ whole genome shotgun (WGS) entry which is preliminary data.</text>
</comment>
<organism evidence="2 3">
    <name type="scientific">Lactobacillus delbrueckii</name>
    <dbReference type="NCBI Taxonomy" id="1584"/>
    <lineage>
        <taxon>Bacteria</taxon>
        <taxon>Bacillati</taxon>
        <taxon>Bacillota</taxon>
        <taxon>Bacilli</taxon>
        <taxon>Lactobacillales</taxon>
        <taxon>Lactobacillaceae</taxon>
        <taxon>Lactobacillus</taxon>
    </lineage>
</organism>
<reference evidence="2" key="1">
    <citation type="submission" date="2023-01" db="EMBL/GenBank/DDBJ databases">
        <title>Sequencing of the bacterial strains from artisanal fermented milk Matsoni.</title>
        <authorList>
            <person name="Rozman V."/>
            <person name="Accetto T."/>
            <person name="Bogovic Matijasic B."/>
        </authorList>
    </citation>
    <scope>NUCLEOTIDE SEQUENCE</scope>
    <source>
        <strain evidence="2">Lbl333</strain>
    </source>
</reference>
<keyword evidence="1" id="KW-1133">Transmembrane helix</keyword>
<accession>A0AAW5YZ18</accession>
<dbReference type="EMBL" id="JAQIEY010000027">
    <property type="protein sequence ID" value="MDA3768358.1"/>
    <property type="molecule type" value="Genomic_DNA"/>
</dbReference>
<feature type="transmembrane region" description="Helical" evidence="1">
    <location>
        <begin position="12"/>
        <end position="35"/>
    </location>
</feature>
<sequence length="272" mass="31188">MHLLNFINSAEFTVFSTIFNLFGNIATLLLTGLTFHLTIFSKKITLLGTTIDTNTFNGTKIALTLKNETLHSISVEDIFIMKQIDNHFVMIDLIKYDLPISIDSWKIEKLYTQPFTSIPNWPVKDIDEYPDYDDLMQNSVLGISSGKHIIWIAPKKRLLREAKKLYYKMNYDTFTVHRFQLDGDVLSPEVYCKITLQIKDLNGQKMLISVLGIPVENNTLLLNKAILGFNVIELTGYSEKSIKERIAKLLDISRKDVKVFILHNSFTSSQSE</sequence>
<keyword evidence="1" id="KW-0472">Membrane</keyword>
<evidence type="ECO:0000313" key="3">
    <source>
        <dbReference type="Proteomes" id="UP001210502"/>
    </source>
</evidence>
<protein>
    <submittedName>
        <fullName evidence="2">Uncharacterized protein</fullName>
    </submittedName>
</protein>